<keyword evidence="5" id="KW-1185">Reference proteome</keyword>
<dbReference type="AlphaFoldDB" id="A0A5D0MK74"/>
<keyword evidence="2" id="KW-0808">Transferase</keyword>
<dbReference type="InterPro" id="IPR054170">
    <property type="entry name" value="RlmL_1st"/>
</dbReference>
<dbReference type="PANTHER" id="PTHR47313">
    <property type="entry name" value="RIBOSOMAL RNA LARGE SUBUNIT METHYLTRANSFERASE K/L"/>
    <property type="match status" value="1"/>
</dbReference>
<evidence type="ECO:0000313" key="5">
    <source>
        <dbReference type="Proteomes" id="UP000324143"/>
    </source>
</evidence>
<dbReference type="Gene3D" id="3.40.50.150">
    <property type="entry name" value="Vaccinia Virus protein VP39"/>
    <property type="match status" value="1"/>
</dbReference>
<feature type="domain" description="THUMP" evidence="3">
    <location>
        <begin position="58"/>
        <end position="155"/>
    </location>
</feature>
<dbReference type="InterPro" id="IPR029063">
    <property type="entry name" value="SAM-dependent_MTases_sf"/>
</dbReference>
<organism evidence="4 5">
    <name type="scientific">Candidatus Mcinerneyibacterium aminivorans</name>
    <dbReference type="NCBI Taxonomy" id="2703815"/>
    <lineage>
        <taxon>Bacteria</taxon>
        <taxon>Candidatus Macinerneyibacteriota</taxon>
        <taxon>Candidatus Mcinerneyibacteria</taxon>
        <taxon>Candidatus Mcinerneyibacteriales</taxon>
        <taxon>Candidatus Mcinerneyibacteriaceae</taxon>
        <taxon>Candidatus Mcinerneyibacterium</taxon>
    </lineage>
</organism>
<gene>
    <name evidence="4" type="ORF">FXF47_01605</name>
</gene>
<sequence>MKNLDFLAVCSFGLEGILKNELKNLGYNIIDVKNGKVFFNGTEEDIARTNINLRTADRIYIQLKKFKALDFDDIYNKINEICWPEYIPSDGRIVVNASSKKSQLKSERSLQSVGKKAVIDAMKTKYNINSFPETGDEYNIKIDINKDEALLLFDTTGEGLNRRGYRIEAGEAPIKETLAAALVFISGWNPDFYLVDPFCGSGTIVIEAAMIANNIPPGLYREFSSKNWEFVDSKIWERAEREAKQNIKNKDLKIMGTDMNHEMIEISKRNASRAGVGRYIDFEVKNIKRFKYPSEKGFIITNPPYGERMQEQKIRNLYETMGNKFRKKPGWAQYIITSFRDFREAYGRREDKNRKLYNGNIQCYLYQYYYKRKRNR</sequence>
<dbReference type="PROSITE" id="PS01261">
    <property type="entry name" value="UPF0020"/>
    <property type="match status" value="1"/>
</dbReference>
<dbReference type="InterPro" id="IPR002052">
    <property type="entry name" value="DNA_methylase_N6_adenine_CS"/>
</dbReference>
<dbReference type="CDD" id="cd11715">
    <property type="entry name" value="THUMP_AdoMetMT"/>
    <property type="match status" value="1"/>
</dbReference>
<keyword evidence="1 4" id="KW-0489">Methyltransferase</keyword>
<dbReference type="SMART" id="SM00981">
    <property type="entry name" value="THUMP"/>
    <property type="match status" value="1"/>
</dbReference>
<protein>
    <submittedName>
        <fullName evidence="4">Class I SAM-dependent RNA methyltransferase</fullName>
    </submittedName>
</protein>
<dbReference type="Gene3D" id="3.30.2130.30">
    <property type="match status" value="1"/>
</dbReference>
<evidence type="ECO:0000256" key="2">
    <source>
        <dbReference type="ARBA" id="ARBA00022679"/>
    </source>
</evidence>
<comment type="caution">
    <text evidence="4">The sequence shown here is derived from an EMBL/GenBank/DDBJ whole genome shotgun (WGS) entry which is preliminary data.</text>
</comment>
<dbReference type="GO" id="GO:0003723">
    <property type="term" value="F:RNA binding"/>
    <property type="evidence" value="ECO:0007669"/>
    <property type="project" value="InterPro"/>
</dbReference>
<dbReference type="InterPro" id="IPR053943">
    <property type="entry name" value="RlmKL-like_Mtase_CS"/>
</dbReference>
<dbReference type="GO" id="GO:0070043">
    <property type="term" value="F:rRNA (guanine-N7-)-methyltransferase activity"/>
    <property type="evidence" value="ECO:0007669"/>
    <property type="project" value="TreeGrafter"/>
</dbReference>
<dbReference type="InterPro" id="IPR004114">
    <property type="entry name" value="THUMP_dom"/>
</dbReference>
<proteinExistence type="predicted"/>
<dbReference type="PANTHER" id="PTHR47313:SF1">
    <property type="entry name" value="RIBOSOMAL RNA LARGE SUBUNIT METHYLTRANSFERASE K_L"/>
    <property type="match status" value="1"/>
</dbReference>
<dbReference type="EMBL" id="VSIX01000018">
    <property type="protein sequence ID" value="TYB31931.1"/>
    <property type="molecule type" value="Genomic_DNA"/>
</dbReference>
<dbReference type="GO" id="GO:0008990">
    <property type="term" value="F:rRNA (guanine-N2-)-methyltransferase activity"/>
    <property type="evidence" value="ECO:0007669"/>
    <property type="project" value="TreeGrafter"/>
</dbReference>
<dbReference type="InterPro" id="IPR000241">
    <property type="entry name" value="RlmKL-like_Mtase"/>
</dbReference>
<dbReference type="Pfam" id="PF01170">
    <property type="entry name" value="UPF0020"/>
    <property type="match status" value="1"/>
</dbReference>
<reference evidence="4" key="1">
    <citation type="submission" date="2019-08" db="EMBL/GenBank/DDBJ databases">
        <title>Genomic characterization of a novel candidate phylum (ARYD3) from a high temperature, high salinity tertiary oil reservoir in north central Oklahoma, USA.</title>
        <authorList>
            <person name="Youssef N.H."/>
            <person name="Yadav A."/>
            <person name="Elshahed M.S."/>
        </authorList>
    </citation>
    <scope>NUCLEOTIDE SEQUENCE [LARGE SCALE GENOMIC DNA]</scope>
    <source>
        <strain evidence="4">ARYD3</strain>
    </source>
</reference>
<accession>A0A5D0MK74</accession>
<name>A0A5D0MK74_9BACT</name>
<evidence type="ECO:0000313" key="4">
    <source>
        <dbReference type="EMBL" id="TYB31931.1"/>
    </source>
</evidence>
<dbReference type="Pfam" id="PF02926">
    <property type="entry name" value="THUMP"/>
    <property type="match status" value="1"/>
</dbReference>
<dbReference type="Pfam" id="PF22020">
    <property type="entry name" value="RlmL_1st"/>
    <property type="match status" value="1"/>
</dbReference>
<evidence type="ECO:0000256" key="1">
    <source>
        <dbReference type="ARBA" id="ARBA00022603"/>
    </source>
</evidence>
<dbReference type="Proteomes" id="UP000324143">
    <property type="component" value="Unassembled WGS sequence"/>
</dbReference>
<dbReference type="SUPFAM" id="SSF53335">
    <property type="entry name" value="S-adenosyl-L-methionine-dependent methyltransferases"/>
    <property type="match status" value="1"/>
</dbReference>
<evidence type="ECO:0000259" key="3">
    <source>
        <dbReference type="SMART" id="SM00981"/>
    </source>
</evidence>
<dbReference type="PROSITE" id="PS00092">
    <property type="entry name" value="N6_MTASE"/>
    <property type="match status" value="1"/>
</dbReference>